<accession>A0AAD3DUR4</accession>
<feature type="compositionally biased region" description="Basic and acidic residues" evidence="1">
    <location>
        <begin position="159"/>
        <end position="168"/>
    </location>
</feature>
<feature type="compositionally biased region" description="Basic and acidic residues" evidence="1">
    <location>
        <begin position="472"/>
        <end position="488"/>
    </location>
</feature>
<feature type="compositionally biased region" description="Low complexity" evidence="1">
    <location>
        <begin position="56"/>
        <end position="68"/>
    </location>
</feature>
<comment type="caution">
    <text evidence="2">The sequence shown here is derived from an EMBL/GenBank/DDBJ whole genome shotgun (WGS) entry which is preliminary data.</text>
</comment>
<name>A0AAD3DUR4_9CHLO</name>
<feature type="region of interest" description="Disordered" evidence="1">
    <location>
        <begin position="733"/>
        <end position="756"/>
    </location>
</feature>
<reference evidence="2 3" key="1">
    <citation type="journal article" date="2021" name="Sci. Rep.">
        <title>Genome sequencing of the multicellular alga Astrephomene provides insights into convergent evolution of germ-soma differentiation.</title>
        <authorList>
            <person name="Yamashita S."/>
            <person name="Yamamoto K."/>
            <person name="Matsuzaki R."/>
            <person name="Suzuki S."/>
            <person name="Yamaguchi H."/>
            <person name="Hirooka S."/>
            <person name="Minakuchi Y."/>
            <person name="Miyagishima S."/>
            <person name="Kawachi M."/>
            <person name="Toyoda A."/>
            <person name="Nozaki H."/>
        </authorList>
    </citation>
    <scope>NUCLEOTIDE SEQUENCE [LARGE SCALE GENOMIC DNA]</scope>
    <source>
        <strain evidence="2 3">NIES-4017</strain>
    </source>
</reference>
<sequence>LAPATNRLAQLFRCDPGKLEEVTQAVAEGLEWRGLVRMPAKLQWQDPAAPPPGPPLSDAALPAGPPGLTTQEVDEAAEGAAAAPGPVPPAPPPPPGRGSGGAAARSAMSASAGTCTGRVEEAGGAQQPEGGEGEGRQAGPSGCTRCPVSPPLPALPRRTSSDLLRELRGGGAGSRGGSTAQAVMAGGRMEGESSGSEAPTTGQQQQQRPVSPSHEPPLQPSTEQEREAAPLQPSQQPTPRQASGPPSPEHQRQQDSLSWSEEGVEGGSAAPARQLLPPASSAMGQSRLAPRAEGAAPLQGGAGDQPSACRTAACTAGVEVVAVGVAEQAAVQTAVQAAAVITQPANVAEAALHRRDLRPPSQPLDVPPAVAASHPLQGCLLPSVFGAAPAAPPPAGSLGSSLPGGAHPHLLRLPSSSDPSLSRGAMDVASLAAWSHATHLSTQHSRPGSGVSHASAGLYGTAQSSAAAVPHPEPHSHPEPHPHPELHPHPAGGLAAHHVATGVGTRLEVVHDGEGAEGGEGEVKEFMEAGTSPRQVVLLGMNCSSGAGGEVVGGRSGATVCLESGEETLTAVGFIPGPMEDGSLMLNTDNNFSIEFLARSACGVLGAGRGSSTLGRAPGGGGVVHALSYIDEEGAGGSRGAEELSFLLAKAPEPRQQPLLRPHHSLPPPLPAHPQQQGGDGQAVPIISPTLLQQNACFPLSVPVLARQNKVRARVGAGRGGRHDFRATRMQHAGEDGDVVRPPHAVHPGRGPYRQA</sequence>
<feature type="non-terminal residue" evidence="2">
    <location>
        <position position="1"/>
    </location>
</feature>
<feature type="region of interest" description="Disordered" evidence="1">
    <location>
        <begin position="391"/>
        <end position="424"/>
    </location>
</feature>
<evidence type="ECO:0000313" key="3">
    <source>
        <dbReference type="Proteomes" id="UP001054857"/>
    </source>
</evidence>
<feature type="region of interest" description="Disordered" evidence="1">
    <location>
        <begin position="462"/>
        <end position="495"/>
    </location>
</feature>
<feature type="compositionally biased region" description="Low complexity" evidence="1">
    <location>
        <begin position="102"/>
        <end position="113"/>
    </location>
</feature>
<proteinExistence type="predicted"/>
<dbReference type="EMBL" id="BMAR01000023">
    <property type="protein sequence ID" value="GFR48460.1"/>
    <property type="molecule type" value="Genomic_DNA"/>
</dbReference>
<gene>
    <name evidence="2" type="ORF">Agub_g10363</name>
</gene>
<feature type="compositionally biased region" description="Pro residues" evidence="1">
    <location>
        <begin position="85"/>
        <end position="96"/>
    </location>
</feature>
<feature type="compositionally biased region" description="Polar residues" evidence="1">
    <location>
        <begin position="198"/>
        <end position="210"/>
    </location>
</feature>
<feature type="region of interest" description="Disordered" evidence="1">
    <location>
        <begin position="657"/>
        <end position="681"/>
    </location>
</feature>
<keyword evidence="3" id="KW-1185">Reference proteome</keyword>
<feature type="region of interest" description="Disordered" evidence="1">
    <location>
        <begin position="43"/>
        <end position="308"/>
    </location>
</feature>
<organism evidence="2 3">
    <name type="scientific">Astrephomene gubernaculifera</name>
    <dbReference type="NCBI Taxonomy" id="47775"/>
    <lineage>
        <taxon>Eukaryota</taxon>
        <taxon>Viridiplantae</taxon>
        <taxon>Chlorophyta</taxon>
        <taxon>core chlorophytes</taxon>
        <taxon>Chlorophyceae</taxon>
        <taxon>CS clade</taxon>
        <taxon>Chlamydomonadales</taxon>
        <taxon>Astrephomenaceae</taxon>
        <taxon>Astrephomene</taxon>
    </lineage>
</organism>
<feature type="compositionally biased region" description="Polar residues" evidence="1">
    <location>
        <begin position="232"/>
        <end position="241"/>
    </location>
</feature>
<evidence type="ECO:0000256" key="1">
    <source>
        <dbReference type="SAM" id="MobiDB-lite"/>
    </source>
</evidence>
<dbReference type="Proteomes" id="UP001054857">
    <property type="component" value="Unassembled WGS sequence"/>
</dbReference>
<dbReference type="AlphaFoldDB" id="A0AAD3DUR4"/>
<protein>
    <submittedName>
        <fullName evidence="2">Uncharacterized protein</fullName>
    </submittedName>
</protein>
<feature type="compositionally biased region" description="Low complexity" evidence="1">
    <location>
        <begin position="396"/>
        <end position="423"/>
    </location>
</feature>
<evidence type="ECO:0000313" key="2">
    <source>
        <dbReference type="EMBL" id="GFR48460.1"/>
    </source>
</evidence>